<protein>
    <submittedName>
        <fullName evidence="2">SAF domain-containing protein</fullName>
    </submittedName>
</protein>
<dbReference type="Pfam" id="PF08666">
    <property type="entry name" value="SAF"/>
    <property type="match status" value="1"/>
</dbReference>
<evidence type="ECO:0000313" key="2">
    <source>
        <dbReference type="EMBL" id="MFC0221231.1"/>
    </source>
</evidence>
<dbReference type="Gene3D" id="3.90.1210.10">
    <property type="entry name" value="Antifreeze-like/N-acetylneuraminic acid synthase C-terminal domain"/>
    <property type="match status" value="1"/>
</dbReference>
<name>A0ABV6DWX3_9ACTN</name>
<gene>
    <name evidence="2" type="ORF">ACFFJG_01960</name>
</gene>
<proteinExistence type="predicted"/>
<dbReference type="Proteomes" id="UP001589698">
    <property type="component" value="Unassembled WGS sequence"/>
</dbReference>
<organism evidence="2 3">
    <name type="scientific">Nocardioides zeicaulis</name>
    <dbReference type="NCBI Taxonomy" id="1776857"/>
    <lineage>
        <taxon>Bacteria</taxon>
        <taxon>Bacillati</taxon>
        <taxon>Actinomycetota</taxon>
        <taxon>Actinomycetes</taxon>
        <taxon>Propionibacteriales</taxon>
        <taxon>Nocardioidaceae</taxon>
        <taxon>Nocardioides</taxon>
    </lineage>
</organism>
<dbReference type="SMART" id="SM00858">
    <property type="entry name" value="SAF"/>
    <property type="match status" value="1"/>
</dbReference>
<sequence>MAALVAAGGLLAAYAYTSLDRTQAVLVLSDDVARGATIEPSDIAVVRLSVDPALSPVAATDESRIVGQRAATDLWSGTLITEDSVAESVVPIAGQSLVGVSLTSAQMPSEPLYAGDDVRLVLTPEGAAGAGSDTQSLRTVDAAVVNVSYVPETGNTVVDVTVAENEAADLAAAGARGGVALVLDTREK</sequence>
<dbReference type="EMBL" id="JBHLXH010000001">
    <property type="protein sequence ID" value="MFC0221231.1"/>
    <property type="molecule type" value="Genomic_DNA"/>
</dbReference>
<accession>A0ABV6DWX3</accession>
<reference evidence="2 3" key="1">
    <citation type="submission" date="2024-09" db="EMBL/GenBank/DDBJ databases">
        <authorList>
            <person name="Sun Q."/>
            <person name="Mori K."/>
        </authorList>
    </citation>
    <scope>NUCLEOTIDE SEQUENCE [LARGE SCALE GENOMIC DNA]</scope>
    <source>
        <strain evidence="2 3">CCM 8654</strain>
    </source>
</reference>
<comment type="caution">
    <text evidence="2">The sequence shown here is derived from an EMBL/GenBank/DDBJ whole genome shotgun (WGS) entry which is preliminary data.</text>
</comment>
<feature type="domain" description="SAF" evidence="1">
    <location>
        <begin position="23"/>
        <end position="86"/>
    </location>
</feature>
<evidence type="ECO:0000259" key="1">
    <source>
        <dbReference type="SMART" id="SM00858"/>
    </source>
</evidence>
<evidence type="ECO:0000313" key="3">
    <source>
        <dbReference type="Proteomes" id="UP001589698"/>
    </source>
</evidence>
<dbReference type="InterPro" id="IPR013974">
    <property type="entry name" value="SAF"/>
</dbReference>
<dbReference type="RefSeq" id="WP_378516930.1">
    <property type="nucleotide sequence ID" value="NZ_CBCSDI010000028.1"/>
</dbReference>
<dbReference type="CDD" id="cd11614">
    <property type="entry name" value="SAF_CpaB_FlgA_like"/>
    <property type="match status" value="1"/>
</dbReference>
<keyword evidence="3" id="KW-1185">Reference proteome</keyword>